<name>A0ACC2CR37_DIPCM</name>
<keyword evidence="2" id="KW-1185">Reference proteome</keyword>
<protein>
    <submittedName>
        <fullName evidence="1">Uncharacterized protein</fullName>
    </submittedName>
</protein>
<reference evidence="2" key="1">
    <citation type="journal article" date="2024" name="Proc. Natl. Acad. Sci. U.S.A.">
        <title>Extraordinary preservation of gene collinearity over three hundred million years revealed in homosporous lycophytes.</title>
        <authorList>
            <person name="Li C."/>
            <person name="Wickell D."/>
            <person name="Kuo L.Y."/>
            <person name="Chen X."/>
            <person name="Nie B."/>
            <person name="Liao X."/>
            <person name="Peng D."/>
            <person name="Ji J."/>
            <person name="Jenkins J."/>
            <person name="Williams M."/>
            <person name="Shu S."/>
            <person name="Plott C."/>
            <person name="Barry K."/>
            <person name="Rajasekar S."/>
            <person name="Grimwood J."/>
            <person name="Han X."/>
            <person name="Sun S."/>
            <person name="Hou Z."/>
            <person name="He W."/>
            <person name="Dai G."/>
            <person name="Sun C."/>
            <person name="Schmutz J."/>
            <person name="Leebens-Mack J.H."/>
            <person name="Li F.W."/>
            <person name="Wang L."/>
        </authorList>
    </citation>
    <scope>NUCLEOTIDE SEQUENCE [LARGE SCALE GENOMIC DNA]</scope>
    <source>
        <strain evidence="2">cv. PW_Plant_1</strain>
    </source>
</reference>
<dbReference type="EMBL" id="CM055100">
    <property type="protein sequence ID" value="KAJ7544543.1"/>
    <property type="molecule type" value="Genomic_DNA"/>
</dbReference>
<dbReference type="Proteomes" id="UP001162992">
    <property type="component" value="Chromosome 9"/>
</dbReference>
<evidence type="ECO:0000313" key="2">
    <source>
        <dbReference type="Proteomes" id="UP001162992"/>
    </source>
</evidence>
<accession>A0ACC2CR37</accession>
<proteinExistence type="predicted"/>
<comment type="caution">
    <text evidence="1">The sequence shown here is derived from an EMBL/GenBank/DDBJ whole genome shotgun (WGS) entry which is preliminary data.</text>
</comment>
<evidence type="ECO:0000313" key="1">
    <source>
        <dbReference type="EMBL" id="KAJ7544543.1"/>
    </source>
</evidence>
<sequence length="1372" mass="142754">MAGPLSAPPAAAPSRQQQQEEEDRTPYDGRGRAGGKLRSKRAAVAAAGSSGIRRSTPYERPSLGRHASAGPQAAAQLTRVSASEATAAKGLWLGGGIVSSASRILTTGASYLFSSLFGSSRSTENASEAAATGEEQQPDVPEKSTQADGPYFEDEESPGNESLHDVQEESQFKEIENLLKGKSFTREQYNHFIDLLKAKVLDDDVVNTEAEVHRDDVLSTEQPQHALVPFEAIQAGNISHPDSQRWREERQRYRQEKANGGRRTVYEQGALDDQLPVTGKFKIEDSRVSSPVDIAKEYMDRRLSRASGSTLLARTPAFHEGGALDLRSSLQLAVRNPKMQGMVVGGSQKIKTSTSGENFSPLMPRSSRTPYTQSSRIIQRPGEIFPEETKPKIGSHWTPYQTPITGGREMLKRRSIVLEDGGTSTRPVRRTRIKTNSGLLTTGRVLGARSTSIASEPPVTLLTASTLKRSNGLTSDRGKISGDNRYMHENWDEIKLPDGLAFVPVQSSRTAQTILETLERMSPSPKGKSLEEELALVRERPPTRLSPSMLNKQAQRTMQAFEAFIPDSCEATSTEGLRNDPSVDRPSANRKLSTQSVKGKEKSEGARVEEVHATPSSSNGLASEAKGLERSMPAAGGTHARPRNPLNVPDVAVSEQVKSKGFRMSVDFEEPLSDDEGNVSTQALISNSIPPKSSNFVGSRPISFSMTATTTPMANLSSSSEATANSNSMPALEVHTSNSLVANVSIAEISPNFTSGFAFPLSSQSGANLELPPTPKPMPASLSQTEKPTVTSSSVPTLQDTKASISSTAPIFSVPSTSSAEQSDTKKGYPFTVPSSISQGQFSVKPLMDSSNSNVASTSYVVCELTYTNACAPCSNSNVASTSIFPTSFPKIQSASGSTKSTLVSKTSTSTGSSSSLPSASGFGSSFSAPSFPSFGFSGGAASSSPASLFAQSSISANSSIFGTAVHSSSNSSAPAIFSGSSSAAGSAFSTSTVSSAFAAASSTSTFSSVFASSSSLAATSSSEKSSIASPSMFSLAGFGQGSNTSSQQSASSTMSTPLFGNSASTSATISTAFPFGNSASASSAGNTASKPAPGFGITPFSFGSAASTASSIFGATSGSTFGLANTAPAFGGSTTFSASVSSVSAFGMPSAKPFGNFGQDTGSRSSSADNTFTPSFRAPTPPVGFSFTQSSAASAPAFSFGSTAAFGSSSGATESPFPFGAKSSPMFQQPPVFGSPNTIPTFGTPTNSIVPNDTNDQTIMEDSMAEEPSQITPTGPSQTSLFGTQTPQAASPFTFGGAPSNNAPPGQGLFTFVAQPTPVPNAFGAPAQNQFAQPSQSGSLDFAGGFALGSSGGERAGRKFIKAKRTVKRGK</sequence>
<organism evidence="1 2">
    <name type="scientific">Diphasiastrum complanatum</name>
    <name type="common">Issler's clubmoss</name>
    <name type="synonym">Lycopodium complanatum</name>
    <dbReference type="NCBI Taxonomy" id="34168"/>
    <lineage>
        <taxon>Eukaryota</taxon>
        <taxon>Viridiplantae</taxon>
        <taxon>Streptophyta</taxon>
        <taxon>Embryophyta</taxon>
        <taxon>Tracheophyta</taxon>
        <taxon>Lycopodiopsida</taxon>
        <taxon>Lycopodiales</taxon>
        <taxon>Lycopodiaceae</taxon>
        <taxon>Lycopodioideae</taxon>
        <taxon>Diphasiastrum</taxon>
    </lineage>
</organism>
<gene>
    <name evidence="1" type="ORF">O6H91_09G082100</name>
</gene>